<accession>A0AAN8XHJ6</accession>
<name>A0AAN8XHJ6_HALRR</name>
<dbReference type="Proteomes" id="UP001381693">
    <property type="component" value="Unassembled WGS sequence"/>
</dbReference>
<feature type="non-terminal residue" evidence="1">
    <location>
        <position position="63"/>
    </location>
</feature>
<evidence type="ECO:0000313" key="1">
    <source>
        <dbReference type="EMBL" id="KAK7079304.1"/>
    </source>
</evidence>
<dbReference type="EMBL" id="JAXCGZ010007550">
    <property type="protein sequence ID" value="KAK7079304.1"/>
    <property type="molecule type" value="Genomic_DNA"/>
</dbReference>
<evidence type="ECO:0000313" key="2">
    <source>
        <dbReference type="Proteomes" id="UP001381693"/>
    </source>
</evidence>
<gene>
    <name evidence="1" type="ORF">SK128_006465</name>
</gene>
<organism evidence="1 2">
    <name type="scientific">Halocaridina rubra</name>
    <name type="common">Hawaiian red shrimp</name>
    <dbReference type="NCBI Taxonomy" id="373956"/>
    <lineage>
        <taxon>Eukaryota</taxon>
        <taxon>Metazoa</taxon>
        <taxon>Ecdysozoa</taxon>
        <taxon>Arthropoda</taxon>
        <taxon>Crustacea</taxon>
        <taxon>Multicrustacea</taxon>
        <taxon>Malacostraca</taxon>
        <taxon>Eumalacostraca</taxon>
        <taxon>Eucarida</taxon>
        <taxon>Decapoda</taxon>
        <taxon>Pleocyemata</taxon>
        <taxon>Caridea</taxon>
        <taxon>Atyoidea</taxon>
        <taxon>Atyidae</taxon>
        <taxon>Halocaridina</taxon>
    </lineage>
</organism>
<protein>
    <submittedName>
        <fullName evidence="1">Uncharacterized protein</fullName>
    </submittedName>
</protein>
<comment type="caution">
    <text evidence="1">The sequence shown here is derived from an EMBL/GenBank/DDBJ whole genome shotgun (WGS) entry which is preliminary data.</text>
</comment>
<sequence length="63" mass="6691">GFGAGIVAFIETTLVQSAIAISKLTGGTYNRSDTTTLSLSSPCEAGEEHAQELLLENRTRHLL</sequence>
<keyword evidence="2" id="KW-1185">Reference proteome</keyword>
<feature type="non-terminal residue" evidence="1">
    <location>
        <position position="1"/>
    </location>
</feature>
<dbReference type="AlphaFoldDB" id="A0AAN8XHJ6"/>
<proteinExistence type="predicted"/>
<reference evidence="1 2" key="1">
    <citation type="submission" date="2023-11" db="EMBL/GenBank/DDBJ databases">
        <title>Halocaridina rubra genome assembly.</title>
        <authorList>
            <person name="Smith C."/>
        </authorList>
    </citation>
    <scope>NUCLEOTIDE SEQUENCE [LARGE SCALE GENOMIC DNA]</scope>
    <source>
        <strain evidence="1">EP-1</strain>
        <tissue evidence="1">Whole</tissue>
    </source>
</reference>